<dbReference type="HOGENOM" id="CLU_2980702_0_0_1"/>
<dbReference type="AlphaFoldDB" id="L8WU37"/>
<accession>L8WU37</accession>
<evidence type="ECO:0000313" key="1">
    <source>
        <dbReference type="EMBL" id="ELU39854.1"/>
    </source>
</evidence>
<evidence type="ECO:0000313" key="2">
    <source>
        <dbReference type="Proteomes" id="UP000011668"/>
    </source>
</evidence>
<comment type="caution">
    <text evidence="1">The sequence shown here is derived from an EMBL/GenBank/DDBJ whole genome shotgun (WGS) entry which is preliminary data.</text>
</comment>
<reference evidence="1 2" key="1">
    <citation type="journal article" date="2013" name="Nat. Commun.">
        <title>The evolution and pathogenic mechanisms of the rice sheath blight pathogen.</title>
        <authorList>
            <person name="Zheng A."/>
            <person name="Lin R."/>
            <person name="Xu L."/>
            <person name="Qin P."/>
            <person name="Tang C."/>
            <person name="Ai P."/>
            <person name="Zhang D."/>
            <person name="Liu Y."/>
            <person name="Sun Z."/>
            <person name="Feng H."/>
            <person name="Wang Y."/>
            <person name="Chen Y."/>
            <person name="Liang X."/>
            <person name="Fu R."/>
            <person name="Li Q."/>
            <person name="Zhang J."/>
            <person name="Yu X."/>
            <person name="Xie Z."/>
            <person name="Ding L."/>
            <person name="Guan P."/>
            <person name="Tang J."/>
            <person name="Liang Y."/>
            <person name="Wang S."/>
            <person name="Deng Q."/>
            <person name="Li S."/>
            <person name="Zhu J."/>
            <person name="Wang L."/>
            <person name="Liu H."/>
            <person name="Li P."/>
        </authorList>
    </citation>
    <scope>NUCLEOTIDE SEQUENCE [LARGE SCALE GENOMIC DNA]</scope>
    <source>
        <strain evidence="2">AG-1 IA</strain>
    </source>
</reference>
<organism evidence="1 2">
    <name type="scientific">Thanatephorus cucumeris (strain AG1-IA)</name>
    <name type="common">Rice sheath blight fungus</name>
    <name type="synonym">Rhizoctonia solani</name>
    <dbReference type="NCBI Taxonomy" id="983506"/>
    <lineage>
        <taxon>Eukaryota</taxon>
        <taxon>Fungi</taxon>
        <taxon>Dikarya</taxon>
        <taxon>Basidiomycota</taxon>
        <taxon>Agaricomycotina</taxon>
        <taxon>Agaricomycetes</taxon>
        <taxon>Cantharellales</taxon>
        <taxon>Ceratobasidiaceae</taxon>
        <taxon>Rhizoctonia</taxon>
        <taxon>Rhizoctonia solani AG-1</taxon>
    </lineage>
</organism>
<protein>
    <submittedName>
        <fullName evidence="1">Uncharacterized protein</fullName>
    </submittedName>
</protein>
<keyword evidence="2" id="KW-1185">Reference proteome</keyword>
<dbReference type="EMBL" id="AFRT01001600">
    <property type="protein sequence ID" value="ELU39854.1"/>
    <property type="molecule type" value="Genomic_DNA"/>
</dbReference>
<name>L8WU37_THACA</name>
<gene>
    <name evidence="1" type="ORF">AG1IA_06135</name>
</gene>
<proteinExistence type="predicted"/>
<sequence length="58" mass="6686">MICQFKLCTRALEHVPRYASGSLRTFVLLFSSARWVIERGAKGLTVFHRQRPHVTIVT</sequence>
<dbReference type="Proteomes" id="UP000011668">
    <property type="component" value="Unassembled WGS sequence"/>
</dbReference>